<feature type="non-terminal residue" evidence="1">
    <location>
        <position position="1"/>
    </location>
</feature>
<protein>
    <submittedName>
        <fullName evidence="1">8265_t:CDS:1</fullName>
    </submittedName>
</protein>
<keyword evidence="2" id="KW-1185">Reference proteome</keyword>
<dbReference type="AlphaFoldDB" id="A0A9W4SKX2"/>
<gene>
    <name evidence="1" type="ORF">FWILDA_LOCUS5791</name>
</gene>
<name>A0A9W4SKX2_9GLOM</name>
<dbReference type="EMBL" id="CAMKVN010000990">
    <property type="protein sequence ID" value="CAI2172857.1"/>
    <property type="molecule type" value="Genomic_DNA"/>
</dbReference>
<proteinExistence type="predicted"/>
<reference evidence="1" key="1">
    <citation type="submission" date="2022-08" db="EMBL/GenBank/DDBJ databases">
        <authorList>
            <person name="Kallberg Y."/>
            <person name="Tangrot J."/>
            <person name="Rosling A."/>
        </authorList>
    </citation>
    <scope>NUCLEOTIDE SEQUENCE</scope>
    <source>
        <strain evidence="1">Wild A</strain>
    </source>
</reference>
<accession>A0A9W4SKX2</accession>
<sequence length="55" mass="6062">DTLWWSFINTVVGKLTTRVMVSSFLAVLPTRLDLGTLGISSHKSWLLLAALPTFS</sequence>
<evidence type="ECO:0000313" key="1">
    <source>
        <dbReference type="EMBL" id="CAI2172857.1"/>
    </source>
</evidence>
<organism evidence="1 2">
    <name type="scientific">Funneliformis geosporum</name>
    <dbReference type="NCBI Taxonomy" id="1117311"/>
    <lineage>
        <taxon>Eukaryota</taxon>
        <taxon>Fungi</taxon>
        <taxon>Fungi incertae sedis</taxon>
        <taxon>Mucoromycota</taxon>
        <taxon>Glomeromycotina</taxon>
        <taxon>Glomeromycetes</taxon>
        <taxon>Glomerales</taxon>
        <taxon>Glomeraceae</taxon>
        <taxon>Funneliformis</taxon>
    </lineage>
</organism>
<evidence type="ECO:0000313" key="2">
    <source>
        <dbReference type="Proteomes" id="UP001153678"/>
    </source>
</evidence>
<comment type="caution">
    <text evidence="1">The sequence shown here is derived from an EMBL/GenBank/DDBJ whole genome shotgun (WGS) entry which is preliminary data.</text>
</comment>
<dbReference type="Proteomes" id="UP001153678">
    <property type="component" value="Unassembled WGS sequence"/>
</dbReference>